<comment type="caution">
    <text evidence="3">The sequence shown here is derived from an EMBL/GenBank/DDBJ whole genome shotgun (WGS) entry which is preliminary data.</text>
</comment>
<dbReference type="Pfam" id="PF01497">
    <property type="entry name" value="Peripla_BP_2"/>
    <property type="match status" value="1"/>
</dbReference>
<reference evidence="3 4" key="1">
    <citation type="journal article" date="2016" name="BMC Genomics">
        <title>Combined genomic and structural analyses of a cultured magnetotactic bacterium reveals its niche adaptation to a dynamic environment.</title>
        <authorList>
            <person name="Araujo A.C."/>
            <person name="Morillo V."/>
            <person name="Cypriano J."/>
            <person name="Teixeira L.C."/>
            <person name="Leao P."/>
            <person name="Lyra S."/>
            <person name="Almeida L.G."/>
            <person name="Bazylinski D.A."/>
            <person name="Vasconcellos A.T."/>
            <person name="Abreu F."/>
            <person name="Lins U."/>
        </authorList>
    </citation>
    <scope>NUCLEOTIDE SEQUENCE [LARGE SCALE GENOMIC DNA]</scope>
    <source>
        <strain evidence="3 4">IT-1</strain>
    </source>
</reference>
<feature type="domain" description="Fe/B12 periplasmic-binding" evidence="2">
    <location>
        <begin position="1"/>
        <end position="249"/>
    </location>
</feature>
<accession>A0A1Y2K1Z3</accession>
<dbReference type="GO" id="GO:0071281">
    <property type="term" value="P:cellular response to iron ion"/>
    <property type="evidence" value="ECO:0007669"/>
    <property type="project" value="TreeGrafter"/>
</dbReference>
<evidence type="ECO:0000313" key="4">
    <source>
        <dbReference type="Proteomes" id="UP000194003"/>
    </source>
</evidence>
<dbReference type="PANTHER" id="PTHR30535">
    <property type="entry name" value="VITAMIN B12-BINDING PROTEIN"/>
    <property type="match status" value="1"/>
</dbReference>
<dbReference type="Gene3D" id="3.40.50.1980">
    <property type="entry name" value="Nitrogenase molybdenum iron protein domain"/>
    <property type="match status" value="2"/>
</dbReference>
<dbReference type="EMBL" id="LVJN01000020">
    <property type="protein sequence ID" value="OSM01972.1"/>
    <property type="molecule type" value="Genomic_DNA"/>
</dbReference>
<evidence type="ECO:0000259" key="2">
    <source>
        <dbReference type="PROSITE" id="PS50983"/>
    </source>
</evidence>
<dbReference type="InterPro" id="IPR054828">
    <property type="entry name" value="Vit_B12_bind_prot"/>
</dbReference>
<evidence type="ECO:0000313" key="3">
    <source>
        <dbReference type="EMBL" id="OSM01972.1"/>
    </source>
</evidence>
<dbReference type="SUPFAM" id="SSF53807">
    <property type="entry name" value="Helical backbone' metal receptor"/>
    <property type="match status" value="1"/>
</dbReference>
<dbReference type="CDD" id="cd01144">
    <property type="entry name" value="BtuF"/>
    <property type="match status" value="1"/>
</dbReference>
<evidence type="ECO:0000256" key="1">
    <source>
        <dbReference type="ARBA" id="ARBA00022729"/>
    </source>
</evidence>
<protein>
    <submittedName>
        <fullName evidence="3">Putative periplasmic binding protein</fullName>
    </submittedName>
</protein>
<sequence>MVSLAPHLTEILFAAGAGEQVVGVVNYSDYPPAAKRLPQVGGYHKPDIERIAALRPDLAVIWAEGNPQSLVRALESLCIPYYVANPKRFVDIARALRQLGALTGHAQQSQQAADAFLAKWRALRAQYRQAKPLRVFYQVWNQPLITVNDDHLIGQIITDCGGKNVFGELDALTPRIGVEAVVARAPEVILASGMDAARPEWLDDWKRWKSLPAVRDGHLIHIPPDLIQRHGPRAVEGMALICAALAQARRAIQR</sequence>
<organism evidence="3 4">
    <name type="scientific">Magnetofaba australis IT-1</name>
    <dbReference type="NCBI Taxonomy" id="1434232"/>
    <lineage>
        <taxon>Bacteria</taxon>
        <taxon>Pseudomonadati</taxon>
        <taxon>Pseudomonadota</taxon>
        <taxon>Magnetococcia</taxon>
        <taxon>Magnetococcales</taxon>
        <taxon>Magnetococcaceae</taxon>
        <taxon>Magnetofaba</taxon>
    </lineage>
</organism>
<name>A0A1Y2K1Z3_9PROT</name>
<dbReference type="NCBIfam" id="NF038402">
    <property type="entry name" value="TroA_like"/>
    <property type="match status" value="1"/>
</dbReference>
<dbReference type="Proteomes" id="UP000194003">
    <property type="component" value="Unassembled WGS sequence"/>
</dbReference>
<keyword evidence="4" id="KW-1185">Reference proteome</keyword>
<dbReference type="STRING" id="1434232.MAIT1_02039"/>
<dbReference type="AlphaFoldDB" id="A0A1Y2K1Z3"/>
<dbReference type="InterPro" id="IPR002491">
    <property type="entry name" value="ABC_transptr_periplasmic_BD"/>
</dbReference>
<dbReference type="PANTHER" id="PTHR30535:SF34">
    <property type="entry name" value="MOLYBDATE-BINDING PROTEIN MOLA"/>
    <property type="match status" value="1"/>
</dbReference>
<dbReference type="InterPro" id="IPR050902">
    <property type="entry name" value="ABC_Transporter_SBP"/>
</dbReference>
<dbReference type="PROSITE" id="PS50983">
    <property type="entry name" value="FE_B12_PBP"/>
    <property type="match status" value="1"/>
</dbReference>
<gene>
    <name evidence="3" type="ORF">MAIT1_02039</name>
</gene>
<proteinExistence type="predicted"/>
<keyword evidence="1" id="KW-0732">Signal</keyword>